<name>A0A8J7HKT7_9NOST</name>
<evidence type="ECO:0000313" key="2">
    <source>
        <dbReference type="Proteomes" id="UP000632766"/>
    </source>
</evidence>
<reference evidence="1 2" key="1">
    <citation type="journal article" date="2021" name="Int. J. Syst. Evol. Microbiol.">
        <title>Amazonocrinis nigriterrae gen. nov., sp. nov., Atlanticothrix silvestris gen. nov., sp. nov. and Dendronalium phyllosphericum gen. nov., sp. nov., nostocacean cyanobacteria from Brazilian environments.</title>
        <authorList>
            <person name="Alvarenga D.O."/>
            <person name="Andreote A.P.D."/>
            <person name="Branco L.H.Z."/>
            <person name="Delbaje E."/>
            <person name="Cruz R.B."/>
            <person name="Varani A.M."/>
            <person name="Fiore M.F."/>
        </authorList>
    </citation>
    <scope>NUCLEOTIDE SEQUENCE [LARGE SCALE GENOMIC DNA]</scope>
    <source>
        <strain evidence="1 2">CENA67</strain>
    </source>
</reference>
<evidence type="ECO:0000313" key="1">
    <source>
        <dbReference type="EMBL" id="MBH8560997.1"/>
    </source>
</evidence>
<comment type="caution">
    <text evidence="1">The sequence shown here is derived from an EMBL/GenBank/DDBJ whole genome shotgun (WGS) entry which is preliminary data.</text>
</comment>
<dbReference type="EMBL" id="JAECZC010000002">
    <property type="protein sequence ID" value="MBH8560997.1"/>
    <property type="molecule type" value="Genomic_DNA"/>
</dbReference>
<keyword evidence="2" id="KW-1185">Reference proteome</keyword>
<dbReference type="AlphaFoldDB" id="A0A8J7HKT7"/>
<sequence>MSEATLKTQNHEIERNYIIQLLEQLTQDYCNTKQERKEIASLYSTSEEEFTLLEEIELLTVNIRGYASQIQTRGWIENQQQAIEKLQNMRFFDIPAIAQFYFASHQAYRQIKVYLQMLDYLRLLMIEYLQLNQNSQPEFV</sequence>
<dbReference type="Proteomes" id="UP000632766">
    <property type="component" value="Unassembled WGS sequence"/>
</dbReference>
<accession>A0A8J7HKT7</accession>
<protein>
    <submittedName>
        <fullName evidence="1">Uncharacterized protein</fullName>
    </submittedName>
</protein>
<dbReference type="RefSeq" id="WP_198123195.1">
    <property type="nucleotide sequence ID" value="NZ_JAECZC010000002.1"/>
</dbReference>
<proteinExistence type="predicted"/>
<organism evidence="1 2">
    <name type="scientific">Amazonocrinis nigriterrae CENA67</name>
    <dbReference type="NCBI Taxonomy" id="2794033"/>
    <lineage>
        <taxon>Bacteria</taxon>
        <taxon>Bacillati</taxon>
        <taxon>Cyanobacteriota</taxon>
        <taxon>Cyanophyceae</taxon>
        <taxon>Nostocales</taxon>
        <taxon>Nostocaceae</taxon>
        <taxon>Amazonocrinis</taxon>
        <taxon>Amazonocrinis nigriterrae</taxon>
    </lineage>
</organism>
<gene>
    <name evidence="1" type="ORF">I8748_02185</name>
</gene>